<dbReference type="Gene3D" id="2.60.40.420">
    <property type="entry name" value="Cupredoxins - blue copper proteins"/>
    <property type="match status" value="1"/>
</dbReference>
<dbReference type="GO" id="GO:0016491">
    <property type="term" value="F:oxidoreductase activity"/>
    <property type="evidence" value="ECO:0007669"/>
    <property type="project" value="InterPro"/>
</dbReference>
<accession>A0A7J7N3G7</accession>
<dbReference type="Pfam" id="PF07731">
    <property type="entry name" value="Cu-oxidase_2"/>
    <property type="match status" value="1"/>
</dbReference>
<dbReference type="AlphaFoldDB" id="A0A7J7N3G7"/>
<keyword evidence="4" id="KW-1185">Reference proteome</keyword>
<feature type="domain" description="Plastocyanin-like" evidence="2">
    <location>
        <begin position="2"/>
        <end position="85"/>
    </location>
</feature>
<evidence type="ECO:0000313" key="4">
    <source>
        <dbReference type="Proteomes" id="UP000541444"/>
    </source>
</evidence>
<reference evidence="3 4" key="1">
    <citation type="journal article" date="2020" name="IScience">
        <title>Genome Sequencing of the Endangered Kingdonia uniflora (Circaeasteraceae, Ranunculales) Reveals Potential Mechanisms of Evolutionary Specialization.</title>
        <authorList>
            <person name="Sun Y."/>
            <person name="Deng T."/>
            <person name="Zhang A."/>
            <person name="Moore M.J."/>
            <person name="Landis J.B."/>
            <person name="Lin N."/>
            <person name="Zhang H."/>
            <person name="Zhang X."/>
            <person name="Huang J."/>
            <person name="Zhang X."/>
            <person name="Sun H."/>
            <person name="Wang H."/>
        </authorList>
    </citation>
    <scope>NUCLEOTIDE SEQUENCE [LARGE SCALE GENOMIC DNA]</scope>
    <source>
        <strain evidence="3">TB1705</strain>
        <tissue evidence="3">Leaf</tissue>
    </source>
</reference>
<organism evidence="3 4">
    <name type="scientific">Kingdonia uniflora</name>
    <dbReference type="NCBI Taxonomy" id="39325"/>
    <lineage>
        <taxon>Eukaryota</taxon>
        <taxon>Viridiplantae</taxon>
        <taxon>Streptophyta</taxon>
        <taxon>Embryophyta</taxon>
        <taxon>Tracheophyta</taxon>
        <taxon>Spermatophyta</taxon>
        <taxon>Magnoliopsida</taxon>
        <taxon>Ranunculales</taxon>
        <taxon>Circaeasteraceae</taxon>
        <taxon>Kingdonia</taxon>
    </lineage>
</organism>
<sequence>MQSWHLDSNDFWVVGFGAKLWRPALRRRYYILFDTITRHTVQVYPNSWIAILVPLNKGMWNLRFAIWPRQYLGQQLYIKVWIDEKKSLYRV</sequence>
<comment type="similarity">
    <text evidence="1">Belongs to the multicopper oxidase family.</text>
</comment>
<comment type="caution">
    <text evidence="3">The sequence shown here is derived from an EMBL/GenBank/DDBJ whole genome shotgun (WGS) entry which is preliminary data.</text>
</comment>
<evidence type="ECO:0000313" key="3">
    <source>
        <dbReference type="EMBL" id="KAF6161448.1"/>
    </source>
</evidence>
<dbReference type="GO" id="GO:0005507">
    <property type="term" value="F:copper ion binding"/>
    <property type="evidence" value="ECO:0007669"/>
    <property type="project" value="InterPro"/>
</dbReference>
<dbReference type="EMBL" id="JACGCM010001129">
    <property type="protein sequence ID" value="KAF6161448.1"/>
    <property type="molecule type" value="Genomic_DNA"/>
</dbReference>
<dbReference type="SUPFAM" id="SSF49503">
    <property type="entry name" value="Cupredoxins"/>
    <property type="match status" value="1"/>
</dbReference>
<proteinExistence type="inferred from homology"/>
<name>A0A7J7N3G7_9MAGN</name>
<dbReference type="OrthoDB" id="2121828at2759"/>
<evidence type="ECO:0000259" key="2">
    <source>
        <dbReference type="Pfam" id="PF07731"/>
    </source>
</evidence>
<gene>
    <name evidence="3" type="ORF">GIB67_009327</name>
</gene>
<evidence type="ECO:0000256" key="1">
    <source>
        <dbReference type="ARBA" id="ARBA00010609"/>
    </source>
</evidence>
<dbReference type="InterPro" id="IPR011706">
    <property type="entry name" value="Cu-oxidase_C"/>
</dbReference>
<protein>
    <recommendedName>
        <fullName evidence="2">Plastocyanin-like domain-containing protein</fullName>
    </recommendedName>
</protein>
<dbReference type="InterPro" id="IPR008972">
    <property type="entry name" value="Cupredoxin"/>
</dbReference>
<dbReference type="Proteomes" id="UP000541444">
    <property type="component" value="Unassembled WGS sequence"/>
</dbReference>